<dbReference type="EMBL" id="FSRM01000002">
    <property type="protein sequence ID" value="SIO56672.1"/>
    <property type="molecule type" value="Genomic_DNA"/>
</dbReference>
<keyword evidence="3 6" id="KW-0238">DNA-binding</keyword>
<name>A0A1N6KJB6_9BURK</name>
<dbReference type="InterPro" id="IPR058163">
    <property type="entry name" value="LysR-type_TF_proteobact-type"/>
</dbReference>
<dbReference type="RefSeq" id="WP_074269060.1">
    <property type="nucleotide sequence ID" value="NZ_FSRM01000002.1"/>
</dbReference>
<dbReference type="InterPro" id="IPR000847">
    <property type="entry name" value="LysR_HTH_N"/>
</dbReference>
<evidence type="ECO:0000259" key="5">
    <source>
        <dbReference type="PROSITE" id="PS50931"/>
    </source>
</evidence>
<keyword evidence="2" id="KW-0805">Transcription regulation</keyword>
<dbReference type="PANTHER" id="PTHR30537:SF5">
    <property type="entry name" value="HTH-TYPE TRANSCRIPTIONAL ACTIVATOR TTDR-RELATED"/>
    <property type="match status" value="1"/>
</dbReference>
<dbReference type="Proteomes" id="UP000184693">
    <property type="component" value="Unassembled WGS sequence"/>
</dbReference>
<dbReference type="InterPro" id="IPR036390">
    <property type="entry name" value="WH_DNA-bd_sf"/>
</dbReference>
<dbReference type="Pfam" id="PF00126">
    <property type="entry name" value="HTH_1"/>
    <property type="match status" value="1"/>
</dbReference>
<accession>A0A1N6KJB6</accession>
<reference evidence="6 7" key="1">
    <citation type="submission" date="2016-11" db="EMBL/GenBank/DDBJ databases">
        <authorList>
            <person name="Jaros S."/>
            <person name="Januszkiewicz K."/>
            <person name="Wedrychowicz H."/>
        </authorList>
    </citation>
    <scope>NUCLEOTIDE SEQUENCE [LARGE SCALE GENOMIC DNA]</scope>
    <source>
        <strain evidence="6 7">GAS86</strain>
    </source>
</reference>
<dbReference type="SUPFAM" id="SSF46785">
    <property type="entry name" value="Winged helix' DNA-binding domain"/>
    <property type="match status" value="1"/>
</dbReference>
<evidence type="ECO:0000256" key="4">
    <source>
        <dbReference type="ARBA" id="ARBA00023163"/>
    </source>
</evidence>
<dbReference type="FunFam" id="1.10.10.10:FF:000001">
    <property type="entry name" value="LysR family transcriptional regulator"/>
    <property type="match status" value="1"/>
</dbReference>
<dbReference type="GO" id="GO:0043565">
    <property type="term" value="F:sequence-specific DNA binding"/>
    <property type="evidence" value="ECO:0007669"/>
    <property type="project" value="TreeGrafter"/>
</dbReference>
<dbReference type="GO" id="GO:0003700">
    <property type="term" value="F:DNA-binding transcription factor activity"/>
    <property type="evidence" value="ECO:0007669"/>
    <property type="project" value="InterPro"/>
</dbReference>
<dbReference type="Gene3D" id="1.10.10.10">
    <property type="entry name" value="Winged helix-like DNA-binding domain superfamily/Winged helix DNA-binding domain"/>
    <property type="match status" value="1"/>
</dbReference>
<keyword evidence="4" id="KW-0804">Transcription</keyword>
<dbReference type="AlphaFoldDB" id="A0A1N6KJB6"/>
<evidence type="ECO:0000256" key="2">
    <source>
        <dbReference type="ARBA" id="ARBA00023015"/>
    </source>
</evidence>
<comment type="similarity">
    <text evidence="1">Belongs to the LysR transcriptional regulatory family.</text>
</comment>
<dbReference type="InterPro" id="IPR005119">
    <property type="entry name" value="LysR_subst-bd"/>
</dbReference>
<organism evidence="6 7">
    <name type="scientific">Paraburkholderia phenazinium</name>
    <dbReference type="NCBI Taxonomy" id="60549"/>
    <lineage>
        <taxon>Bacteria</taxon>
        <taxon>Pseudomonadati</taxon>
        <taxon>Pseudomonadota</taxon>
        <taxon>Betaproteobacteria</taxon>
        <taxon>Burkholderiales</taxon>
        <taxon>Burkholderiaceae</taxon>
        <taxon>Paraburkholderia</taxon>
    </lineage>
</organism>
<sequence>MERLDDLLLFAEVVQKAGFAAAARSLGMQRSKVSRRVAELEQRMGVRLLQRNTRCISLTTAGEQIYGHARKLADEARAAFSVAAEMNGEPRGVLRITAPATFSAAALMPVIAEFCRLYPQVDLLIDTRNWVPDLVAEGFDLGFCAQTGPLADSSLVARTIGDVPMIMAISPALLEQSGQLSHPDQLAGFRLFARAAQAGVKTLRFLHPKHGGHAIEYTPHVMTGSVAVLQAGVVAGIGAACMPRHLCEDALRANRLVDAFKVQAGWQPEPATMYAMLPARRGATVSTRLFLEFALPKLALALRNELDSVTQVVA</sequence>
<dbReference type="Pfam" id="PF03466">
    <property type="entry name" value="LysR_substrate"/>
    <property type="match status" value="1"/>
</dbReference>
<gene>
    <name evidence="6" type="ORF">SAMN05444168_7366</name>
</gene>
<evidence type="ECO:0000256" key="1">
    <source>
        <dbReference type="ARBA" id="ARBA00009437"/>
    </source>
</evidence>
<dbReference type="CDD" id="cd08422">
    <property type="entry name" value="PBP2_CrgA_like"/>
    <property type="match status" value="1"/>
</dbReference>
<evidence type="ECO:0000313" key="6">
    <source>
        <dbReference type="EMBL" id="SIO56672.1"/>
    </source>
</evidence>
<dbReference type="PANTHER" id="PTHR30537">
    <property type="entry name" value="HTH-TYPE TRANSCRIPTIONAL REGULATOR"/>
    <property type="match status" value="1"/>
</dbReference>
<protein>
    <submittedName>
        <fullName evidence="6">DNA-binding transcriptional regulator, LysR family</fullName>
    </submittedName>
</protein>
<dbReference type="GO" id="GO:0006351">
    <property type="term" value="P:DNA-templated transcription"/>
    <property type="evidence" value="ECO:0007669"/>
    <property type="project" value="TreeGrafter"/>
</dbReference>
<dbReference type="Gene3D" id="3.40.190.290">
    <property type="match status" value="1"/>
</dbReference>
<evidence type="ECO:0000313" key="7">
    <source>
        <dbReference type="Proteomes" id="UP000184693"/>
    </source>
</evidence>
<evidence type="ECO:0000256" key="3">
    <source>
        <dbReference type="ARBA" id="ARBA00023125"/>
    </source>
</evidence>
<proteinExistence type="inferred from homology"/>
<feature type="domain" description="HTH lysR-type" evidence="5">
    <location>
        <begin position="1"/>
        <end position="59"/>
    </location>
</feature>
<dbReference type="InterPro" id="IPR036388">
    <property type="entry name" value="WH-like_DNA-bd_sf"/>
</dbReference>
<dbReference type="PROSITE" id="PS50931">
    <property type="entry name" value="HTH_LYSR"/>
    <property type="match status" value="1"/>
</dbReference>
<dbReference type="OrthoDB" id="5671700at2"/>
<dbReference type="SUPFAM" id="SSF53850">
    <property type="entry name" value="Periplasmic binding protein-like II"/>
    <property type="match status" value="1"/>
</dbReference>